<sequence>MPDVRLQFNVSFRTEYIVILAHSCNGIIGIRRWDPDTPLAVSPIIRIADKYLVDELHKYLVQKVQDDWLLTLENWDRREAEI</sequence>
<reference evidence="1 2" key="1">
    <citation type="journal article" date="2015" name="Sci. Rep.">
        <title>Chromosome-level genome map provides insights into diverse defense mechanisms in the medicinal fungus Ganoderma sinense.</title>
        <authorList>
            <person name="Zhu Y."/>
            <person name="Xu J."/>
            <person name="Sun C."/>
            <person name="Zhou S."/>
            <person name="Xu H."/>
            <person name="Nelson D.R."/>
            <person name="Qian J."/>
            <person name="Song J."/>
            <person name="Luo H."/>
            <person name="Xiang L."/>
            <person name="Li Y."/>
            <person name="Xu Z."/>
            <person name="Ji A."/>
            <person name="Wang L."/>
            <person name="Lu S."/>
            <person name="Hayward A."/>
            <person name="Sun W."/>
            <person name="Li X."/>
            <person name="Schwartz D.C."/>
            <person name="Wang Y."/>
            <person name="Chen S."/>
        </authorList>
    </citation>
    <scope>NUCLEOTIDE SEQUENCE [LARGE SCALE GENOMIC DNA]</scope>
    <source>
        <strain evidence="1 2">ZZ0214-1</strain>
    </source>
</reference>
<name>A0A2G8RZH8_9APHY</name>
<protein>
    <submittedName>
        <fullName evidence="1">Uncharacterized protein</fullName>
    </submittedName>
</protein>
<organism evidence="1 2">
    <name type="scientific">Ganoderma sinense ZZ0214-1</name>
    <dbReference type="NCBI Taxonomy" id="1077348"/>
    <lineage>
        <taxon>Eukaryota</taxon>
        <taxon>Fungi</taxon>
        <taxon>Dikarya</taxon>
        <taxon>Basidiomycota</taxon>
        <taxon>Agaricomycotina</taxon>
        <taxon>Agaricomycetes</taxon>
        <taxon>Polyporales</taxon>
        <taxon>Polyporaceae</taxon>
        <taxon>Ganoderma</taxon>
    </lineage>
</organism>
<accession>A0A2G8RZH8</accession>
<proteinExistence type="predicted"/>
<dbReference type="STRING" id="1077348.A0A2G8RZH8"/>
<comment type="caution">
    <text evidence="1">The sequence shown here is derived from an EMBL/GenBank/DDBJ whole genome shotgun (WGS) entry which is preliminary data.</text>
</comment>
<keyword evidence="2" id="KW-1185">Reference proteome</keyword>
<dbReference type="EMBL" id="AYKW01000034">
    <property type="protein sequence ID" value="PIL26933.1"/>
    <property type="molecule type" value="Genomic_DNA"/>
</dbReference>
<dbReference type="Proteomes" id="UP000230002">
    <property type="component" value="Unassembled WGS sequence"/>
</dbReference>
<dbReference type="OrthoDB" id="3268787at2759"/>
<dbReference type="AlphaFoldDB" id="A0A2G8RZH8"/>
<evidence type="ECO:0000313" key="1">
    <source>
        <dbReference type="EMBL" id="PIL26933.1"/>
    </source>
</evidence>
<evidence type="ECO:0000313" key="2">
    <source>
        <dbReference type="Proteomes" id="UP000230002"/>
    </source>
</evidence>
<gene>
    <name evidence="1" type="ORF">GSI_10071</name>
</gene>